<accession>A0A0S2KH92</accession>
<reference evidence="1 2" key="1">
    <citation type="submission" date="2015-11" db="EMBL/GenBank/DDBJ databases">
        <authorList>
            <person name="Zhang Y."/>
            <person name="Guo Z."/>
        </authorList>
    </citation>
    <scope>NUCLEOTIDE SEQUENCE [LARGE SCALE GENOMIC DNA]</scope>
    <source>
        <strain evidence="1 2">KCTC 32221</strain>
    </source>
</reference>
<organism evidence="1 2">
    <name type="scientific">Pseudohongiella spirulinae</name>
    <dbReference type="NCBI Taxonomy" id="1249552"/>
    <lineage>
        <taxon>Bacteria</taxon>
        <taxon>Pseudomonadati</taxon>
        <taxon>Pseudomonadota</taxon>
        <taxon>Gammaproteobacteria</taxon>
        <taxon>Pseudomonadales</taxon>
        <taxon>Pseudohongiellaceae</taxon>
        <taxon>Pseudohongiella</taxon>
    </lineage>
</organism>
<dbReference type="Proteomes" id="UP000065641">
    <property type="component" value="Chromosome"/>
</dbReference>
<name>A0A0S2KH92_9GAMM</name>
<dbReference type="RefSeq" id="WP_058022937.1">
    <property type="nucleotide sequence ID" value="NZ_CP013189.1"/>
</dbReference>
<sequence length="135" mass="15591">MISRILTGIVFLLLAGVMSLLALSVWPEPDPEDVKTRHDQQRIEHLNAIIEHLHSFRNQQGRLPVSLQELSNHLPRLQWRDPQTDLPFEYQLIRADVYSLCGVFETSTNDGTFGSLPGFNRHDQGRHCVYRTFEP</sequence>
<keyword evidence="2" id="KW-1185">Reference proteome</keyword>
<dbReference type="AlphaFoldDB" id="A0A0S2KH92"/>
<protein>
    <recommendedName>
        <fullName evidence="3">Type II secretion system protein G</fullName>
    </recommendedName>
</protein>
<dbReference type="KEGG" id="pspi:PS2015_2930"/>
<evidence type="ECO:0000313" key="2">
    <source>
        <dbReference type="Proteomes" id="UP000065641"/>
    </source>
</evidence>
<evidence type="ECO:0008006" key="3">
    <source>
        <dbReference type="Google" id="ProtNLM"/>
    </source>
</evidence>
<dbReference type="EMBL" id="CP013189">
    <property type="protein sequence ID" value="ALO47557.1"/>
    <property type="molecule type" value="Genomic_DNA"/>
</dbReference>
<gene>
    <name evidence="1" type="ORF">PS2015_2930</name>
</gene>
<proteinExistence type="predicted"/>
<dbReference type="OrthoDB" id="532576at2"/>
<evidence type="ECO:0000313" key="1">
    <source>
        <dbReference type="EMBL" id="ALO47557.1"/>
    </source>
</evidence>